<dbReference type="GO" id="GO:0004029">
    <property type="term" value="F:aldehyde dehydrogenase (NAD+) activity"/>
    <property type="evidence" value="ECO:0007669"/>
    <property type="project" value="TreeGrafter"/>
</dbReference>
<comment type="caution">
    <text evidence="2">The sequence shown here is derived from an EMBL/GenBank/DDBJ whole genome shotgun (WGS) entry which is preliminary data.</text>
</comment>
<dbReference type="OrthoDB" id="9808276at2"/>
<dbReference type="PANTHER" id="PTHR48079">
    <property type="entry name" value="PROTEIN YEEZ"/>
    <property type="match status" value="1"/>
</dbReference>
<accession>A0A1C2DGI2</accession>
<dbReference type="RefSeq" id="WP_024923020.1">
    <property type="nucleotide sequence ID" value="NZ_MDEO01000036.1"/>
</dbReference>
<dbReference type="Pfam" id="PF01370">
    <property type="entry name" value="Epimerase"/>
    <property type="match status" value="1"/>
</dbReference>
<proteinExistence type="predicted"/>
<dbReference type="GO" id="GO:0005737">
    <property type="term" value="C:cytoplasm"/>
    <property type="evidence" value="ECO:0007669"/>
    <property type="project" value="TreeGrafter"/>
</dbReference>
<keyword evidence="3" id="KW-1185">Reference proteome</keyword>
<dbReference type="EMBL" id="MDEO01000036">
    <property type="protein sequence ID" value="OCX13817.1"/>
    <property type="molecule type" value="Genomic_DNA"/>
</dbReference>
<dbReference type="Gene3D" id="3.40.50.720">
    <property type="entry name" value="NAD(P)-binding Rossmann-like Domain"/>
    <property type="match status" value="1"/>
</dbReference>
<dbReference type="InterPro" id="IPR036291">
    <property type="entry name" value="NAD(P)-bd_dom_sf"/>
</dbReference>
<evidence type="ECO:0000259" key="1">
    <source>
        <dbReference type="Pfam" id="PF01370"/>
    </source>
</evidence>
<dbReference type="STRING" id="1566387.QV13_27890"/>
<dbReference type="SUPFAM" id="SSF51735">
    <property type="entry name" value="NAD(P)-binding Rossmann-fold domains"/>
    <property type="match status" value="1"/>
</dbReference>
<reference evidence="2 3" key="1">
    <citation type="submission" date="2016-08" db="EMBL/GenBank/DDBJ databases">
        <title>Whole genome sequence of Mesorhizobium sp. strain UASWS1009 isolated from industrial sewage.</title>
        <authorList>
            <person name="Crovadore J."/>
            <person name="Calmin G."/>
            <person name="Chablais R."/>
            <person name="Cochard B."/>
            <person name="Lefort F."/>
        </authorList>
    </citation>
    <scope>NUCLEOTIDE SEQUENCE [LARGE SCALE GENOMIC DNA]</scope>
    <source>
        <strain evidence="2 3">UASWS1009</strain>
    </source>
</reference>
<name>A0A1C2DGI2_9HYPH</name>
<dbReference type="AlphaFoldDB" id="A0A1C2DGI2"/>
<evidence type="ECO:0000313" key="2">
    <source>
        <dbReference type="EMBL" id="OCX13817.1"/>
    </source>
</evidence>
<feature type="domain" description="NAD-dependent epimerase/dehydratase" evidence="1">
    <location>
        <begin position="5"/>
        <end position="185"/>
    </location>
</feature>
<dbReference type="Proteomes" id="UP000094412">
    <property type="component" value="Unassembled WGS sequence"/>
</dbReference>
<organism evidence="2 3">
    <name type="scientific">Mesorhizobium hungaricum</name>
    <dbReference type="NCBI Taxonomy" id="1566387"/>
    <lineage>
        <taxon>Bacteria</taxon>
        <taxon>Pseudomonadati</taxon>
        <taxon>Pseudomonadota</taxon>
        <taxon>Alphaproteobacteria</taxon>
        <taxon>Hyphomicrobiales</taxon>
        <taxon>Phyllobacteriaceae</taxon>
        <taxon>Mesorhizobium</taxon>
    </lineage>
</organism>
<dbReference type="InterPro" id="IPR051783">
    <property type="entry name" value="NAD(P)-dependent_oxidoreduct"/>
</dbReference>
<sequence length="244" mass="25174">MAHRIFVAGATGAIGRRLVPLLIEAGHTVWGTTRSASKATELQSAGANPVIVDVFDAAALSAAMLAARPTIVVHQLTDLPQGLDPARMATAIAGNARIRDEGTRNLIEAARKADVKRLIAQSIAWAYAPGPLPHGEQDPLDAGAEGPRAISVNGVIALERQVLGAPGMDGIVLRYGQLYGPGTGADAPKPGASVHVDAAAHAALLAVERGTAGAYNIAEPNEQVSTDKAVAELGWRAGFRRARA</sequence>
<dbReference type="InterPro" id="IPR001509">
    <property type="entry name" value="Epimerase_deHydtase"/>
</dbReference>
<gene>
    <name evidence="2" type="ORF">QV13_27890</name>
</gene>
<dbReference type="PANTHER" id="PTHR48079:SF6">
    <property type="entry name" value="NAD(P)-BINDING DOMAIN-CONTAINING PROTEIN-RELATED"/>
    <property type="match status" value="1"/>
</dbReference>
<evidence type="ECO:0000313" key="3">
    <source>
        <dbReference type="Proteomes" id="UP000094412"/>
    </source>
</evidence>
<protein>
    <submittedName>
        <fullName evidence="2">dTDP-glucose 4,6-dehydratase</fullName>
    </submittedName>
</protein>